<proteinExistence type="predicted"/>
<name>A0A7S1B9Q2_9STRA</name>
<gene>
    <name evidence="1" type="ORF">CHYS00102_LOCUS6953</name>
</gene>
<evidence type="ECO:0000313" key="1">
    <source>
        <dbReference type="EMBL" id="CAD8879769.1"/>
    </source>
</evidence>
<reference evidence="1" key="1">
    <citation type="submission" date="2021-01" db="EMBL/GenBank/DDBJ databases">
        <authorList>
            <person name="Corre E."/>
            <person name="Pelletier E."/>
            <person name="Niang G."/>
            <person name="Scheremetjew M."/>
            <person name="Finn R."/>
            <person name="Kale V."/>
            <person name="Holt S."/>
            <person name="Cochrane G."/>
            <person name="Meng A."/>
            <person name="Brown T."/>
            <person name="Cohen L."/>
        </authorList>
    </citation>
    <scope>NUCLEOTIDE SEQUENCE</scope>
    <source>
        <strain evidence="1">308</strain>
    </source>
</reference>
<protein>
    <submittedName>
        <fullName evidence="1">Uncharacterized protein</fullName>
    </submittedName>
</protein>
<sequence>MPPCAEVDHRLPCLPQKHDIGNTKLSSSPSVLGSPLSPIRVNVALCGSVPRSVYSSCAINRGLENVNTLNINHIIPKEEINKRPQVYKGNAFDECPPWAIVPSGLNLLQVYYHTCV</sequence>
<organism evidence="1">
    <name type="scientific">Corethron hystrix</name>
    <dbReference type="NCBI Taxonomy" id="216773"/>
    <lineage>
        <taxon>Eukaryota</taxon>
        <taxon>Sar</taxon>
        <taxon>Stramenopiles</taxon>
        <taxon>Ochrophyta</taxon>
        <taxon>Bacillariophyta</taxon>
        <taxon>Coscinodiscophyceae</taxon>
        <taxon>Corethrophycidae</taxon>
        <taxon>Corethrales</taxon>
        <taxon>Corethraceae</taxon>
        <taxon>Corethron</taxon>
    </lineage>
</organism>
<accession>A0A7S1B9Q2</accession>
<dbReference type="AlphaFoldDB" id="A0A7S1B9Q2"/>
<dbReference type="EMBL" id="HBFR01009599">
    <property type="protein sequence ID" value="CAD8879769.1"/>
    <property type="molecule type" value="Transcribed_RNA"/>
</dbReference>